<dbReference type="GO" id="GO:0046872">
    <property type="term" value="F:metal ion binding"/>
    <property type="evidence" value="ECO:0007669"/>
    <property type="project" value="UniProtKB-KW"/>
</dbReference>
<dbReference type="GO" id="GO:0010333">
    <property type="term" value="F:terpene synthase activity"/>
    <property type="evidence" value="ECO:0007669"/>
    <property type="project" value="InterPro"/>
</dbReference>
<dbReference type="AlphaFoldDB" id="A0A5D3G406"/>
<keyword evidence="2 6" id="KW-0479">Metal-binding</keyword>
<comment type="caution">
    <text evidence="7">The sequence shown here is derived from an EMBL/GenBank/DDBJ whole genome shotgun (WGS) entry which is preliminary data.</text>
</comment>
<evidence type="ECO:0000256" key="4">
    <source>
        <dbReference type="ARBA" id="ARBA00035573"/>
    </source>
</evidence>
<dbReference type="RefSeq" id="WP_148854198.1">
    <property type="nucleotide sequence ID" value="NZ_VSRO01000014.1"/>
</dbReference>
<organism evidence="7 8">
    <name type="scientific">Pseudomonas synxantha</name>
    <dbReference type="NCBI Taxonomy" id="47883"/>
    <lineage>
        <taxon>Bacteria</taxon>
        <taxon>Pseudomonadati</taxon>
        <taxon>Pseudomonadota</taxon>
        <taxon>Gammaproteobacteria</taxon>
        <taxon>Pseudomonadales</taxon>
        <taxon>Pseudomonadaceae</taxon>
        <taxon>Pseudomonas</taxon>
    </lineage>
</organism>
<dbReference type="PANTHER" id="PTHR35201:SF4">
    <property type="entry name" value="BETA-PINACENE SYNTHASE-RELATED"/>
    <property type="match status" value="1"/>
</dbReference>
<dbReference type="Pfam" id="PF19086">
    <property type="entry name" value="Terpene_syn_C_2"/>
    <property type="match status" value="1"/>
</dbReference>
<dbReference type="Gene3D" id="1.10.600.10">
    <property type="entry name" value="Farnesyl Diphosphate Synthase"/>
    <property type="match status" value="1"/>
</dbReference>
<evidence type="ECO:0000313" key="8">
    <source>
        <dbReference type="Proteomes" id="UP000324029"/>
    </source>
</evidence>
<dbReference type="SUPFAM" id="SSF48576">
    <property type="entry name" value="Terpenoid synthases"/>
    <property type="match status" value="1"/>
</dbReference>
<evidence type="ECO:0000256" key="3">
    <source>
        <dbReference type="ARBA" id="ARBA00022842"/>
    </source>
</evidence>
<dbReference type="InterPro" id="IPR047945">
    <property type="entry name" value="MIB_synthase"/>
</dbReference>
<keyword evidence="3 6" id="KW-0460">Magnesium</keyword>
<sequence length="334" mass="37324">MNDISPPPPPQKNSTGLEIPALECPLPIRLDEALGNRINALLMAWINRIGIFEGQLDHVRASNFGRFVMLCHADTDDVQRLLLSAKCMAALFAVDDHYCDDERSGANPKLLGARLSLALAALDRAYLIPSHDLALKRALNDDPVLRGLRGYMNHLDRYATPSQKARVQSETIAMLVTMNAEASWRIEHSLPQVWEYLAHRQVNSFLPCMALIDIVGGYELGADTYFSAPVREVIALAASLTMLVNDLYSASKEQEPGIGDFNLPLLLANEQGCSLQQALWLTADLHNTLIRRYEAKERRLLKQASPTLKRFLGGVKAWLGGNYEWHRHSGRYQV</sequence>
<name>A0A5D3G406_9PSED</name>
<dbReference type="SFLD" id="SFLDS00005">
    <property type="entry name" value="Isoprenoid_Synthase_Type_I"/>
    <property type="match status" value="1"/>
</dbReference>
<dbReference type="InterPro" id="IPR034686">
    <property type="entry name" value="Terpene_cyclase-like_2"/>
</dbReference>
<dbReference type="InterPro" id="IPR008949">
    <property type="entry name" value="Isoprenoid_synthase_dom_sf"/>
</dbReference>
<comment type="catalytic activity">
    <reaction evidence="4">
        <text>(E)-2-methylgeranyl diphosphate + H2O = 2-methylisoborneol + diphosphate</text>
        <dbReference type="Rhea" id="RHEA:32571"/>
        <dbReference type="ChEBI" id="CHEBI:15377"/>
        <dbReference type="ChEBI" id="CHEBI:33019"/>
        <dbReference type="ChEBI" id="CHEBI:61984"/>
        <dbReference type="ChEBI" id="CHEBI:61987"/>
        <dbReference type="EC" id="4.2.3.118"/>
    </reaction>
</comment>
<evidence type="ECO:0000256" key="5">
    <source>
        <dbReference type="ARBA" id="ARBA00035653"/>
    </source>
</evidence>
<comment type="similarity">
    <text evidence="5">Belongs to the terpene synthase family. 2-methylisoborneol synthase subfamily.</text>
</comment>
<gene>
    <name evidence="7" type="ORF">FXO26_24470</name>
</gene>
<evidence type="ECO:0000256" key="2">
    <source>
        <dbReference type="ARBA" id="ARBA00022723"/>
    </source>
</evidence>
<dbReference type="SFLD" id="SFLDG01020">
    <property type="entry name" value="Terpene_Cyclase_Like_2"/>
    <property type="match status" value="1"/>
</dbReference>
<evidence type="ECO:0000313" key="7">
    <source>
        <dbReference type="EMBL" id="TYK55261.1"/>
    </source>
</evidence>
<dbReference type="EC" id="4.2.3.-" evidence="6"/>
<keyword evidence="6" id="KW-0456">Lyase</keyword>
<dbReference type="NCBIfam" id="NF041167">
    <property type="entry name" value="f2_encap_cargo2"/>
    <property type="match status" value="1"/>
</dbReference>
<dbReference type="EMBL" id="VSRO01000014">
    <property type="protein sequence ID" value="TYK55261.1"/>
    <property type="molecule type" value="Genomic_DNA"/>
</dbReference>
<reference evidence="7 8" key="1">
    <citation type="submission" date="2019-08" db="EMBL/GenBank/DDBJ databases">
        <title>Subclass B2 metallo-beta lactamase from Pseudomonas synxantha.</title>
        <authorList>
            <person name="Poirel L."/>
            <person name="Palmieri M."/>
            <person name="Masseron A."/>
            <person name="Perreten V."/>
            <person name="Nordman P."/>
        </authorList>
    </citation>
    <scope>NUCLEOTIDE SEQUENCE [LARGE SCALE GENOMIC DNA]</scope>
    <source>
        <strain evidence="7 8">MCP106</strain>
    </source>
</reference>
<dbReference type="Proteomes" id="UP000324029">
    <property type="component" value="Unassembled WGS sequence"/>
</dbReference>
<proteinExistence type="inferred from homology"/>
<reference evidence="7 8" key="2">
    <citation type="submission" date="2019-08" db="EMBL/GenBank/DDBJ databases">
        <authorList>
            <person name="Brilhante M."/>
            <person name="Perreten V."/>
        </authorList>
    </citation>
    <scope>NUCLEOTIDE SEQUENCE [LARGE SCALE GENOMIC DNA]</scope>
    <source>
        <strain evidence="7 8">MCP106</strain>
    </source>
</reference>
<dbReference type="GO" id="GO:0042214">
    <property type="term" value="P:terpene metabolic process"/>
    <property type="evidence" value="ECO:0007669"/>
    <property type="project" value="InterPro"/>
</dbReference>
<accession>A0A5D3G406</accession>
<protein>
    <recommendedName>
        <fullName evidence="6">Terpene synthase</fullName>
        <ecNumber evidence="6">4.2.3.-</ecNumber>
    </recommendedName>
</protein>
<evidence type="ECO:0000256" key="1">
    <source>
        <dbReference type="ARBA" id="ARBA00001946"/>
    </source>
</evidence>
<comment type="cofactor">
    <cofactor evidence="1 6">
        <name>Mg(2+)</name>
        <dbReference type="ChEBI" id="CHEBI:18420"/>
    </cofactor>
</comment>
<evidence type="ECO:0000256" key="6">
    <source>
        <dbReference type="RuleBase" id="RU366034"/>
    </source>
</evidence>
<dbReference type="PANTHER" id="PTHR35201">
    <property type="entry name" value="TERPENE SYNTHASE"/>
    <property type="match status" value="1"/>
</dbReference>